<evidence type="ECO:0000313" key="6">
    <source>
        <dbReference type="RefSeq" id="XP_034116947.1"/>
    </source>
</evidence>
<dbReference type="PANTHER" id="PTHR19232">
    <property type="entry name" value="CENTROCORTIN FAMILY MEMBER"/>
    <property type="match status" value="1"/>
</dbReference>
<feature type="region of interest" description="Disordered" evidence="4">
    <location>
        <begin position="670"/>
        <end position="690"/>
    </location>
</feature>
<dbReference type="OrthoDB" id="10059415at2759"/>
<organism evidence="5 7">
    <name type="scientific">Drosophila albomicans</name>
    <name type="common">Fruit fly</name>
    <dbReference type="NCBI Taxonomy" id="7291"/>
    <lineage>
        <taxon>Eukaryota</taxon>
        <taxon>Metazoa</taxon>
        <taxon>Ecdysozoa</taxon>
        <taxon>Arthropoda</taxon>
        <taxon>Hexapoda</taxon>
        <taxon>Insecta</taxon>
        <taxon>Pterygota</taxon>
        <taxon>Neoptera</taxon>
        <taxon>Endopterygota</taxon>
        <taxon>Diptera</taxon>
        <taxon>Brachycera</taxon>
        <taxon>Muscomorpha</taxon>
        <taxon>Ephydroidea</taxon>
        <taxon>Drosophilidae</taxon>
        <taxon>Drosophila</taxon>
    </lineage>
</organism>
<feature type="region of interest" description="Disordered" evidence="4">
    <location>
        <begin position="706"/>
        <end position="727"/>
    </location>
</feature>
<dbReference type="Proteomes" id="UP000515160">
    <property type="component" value="Chromosome 2R"/>
</dbReference>
<dbReference type="GeneID" id="117576368"/>
<evidence type="ECO:0000256" key="2">
    <source>
        <dbReference type="ARBA" id="ARBA00023054"/>
    </source>
</evidence>
<evidence type="ECO:0000313" key="5">
    <source>
        <dbReference type="Proteomes" id="UP000515160"/>
    </source>
</evidence>
<dbReference type="RefSeq" id="XP_034116948.1">
    <property type="nucleotide sequence ID" value="XM_034261057.2"/>
</dbReference>
<gene>
    <name evidence="6 7" type="primary">LOC117576368</name>
</gene>
<dbReference type="InterPro" id="IPR026079">
    <property type="entry name" value="CDR2"/>
</dbReference>
<feature type="region of interest" description="Disordered" evidence="4">
    <location>
        <begin position="437"/>
        <end position="468"/>
    </location>
</feature>
<feature type="compositionally biased region" description="Polar residues" evidence="4">
    <location>
        <begin position="323"/>
        <end position="334"/>
    </location>
</feature>
<dbReference type="RefSeq" id="XP_034116947.1">
    <property type="nucleotide sequence ID" value="XM_034261056.2"/>
</dbReference>
<protein>
    <submittedName>
        <fullName evidence="6 7">Cerebellar degeneration-related protein 2-like</fullName>
    </submittedName>
</protein>
<sequence length="812" mass="91416">MDGSKLDDGRQTCEPEPDVDKQFMRNDLQLAAELGKTLLEVNKELEISLKEYKHKNEEQQREIVHLRKQINAMTEVNDTRLKVYEQLEVGIQDLERSNHRLTLEKSRDKKQIKSLGANIESLEARCEEITQQLEEARQMLNAERRKNEKPLQQQRIVAMTEQIFLPKQWSGIEREGPDLNATPIDNCAFVGAANANSTGLTEIHDGSMSLSEVVSSHSKEIDEVASAAAAAAIKGEDNEELFTLITDLESTRRDFLAEKQRCCELEEQLVSIIQENQTLQSRIAITSTNEEMMSMHDEFSLLDDVRQGQMCSRCLRAMDEQEQASNLDGQSSVAPTEGGVAEDDEQSLLGSEFSAQLANNISVESATKHDANKLLNLNNEGSSNPYRDLVEKYEALLEVQRTSNVRQNGEQLSKEHQSMATVTATPGNQETCIQSVKESNTARGRTSTEFSEAETSSSGFSEETCNKHTQTDERPGYFLCSISNGEECKLSIYDDVSPVDAHFQSRPEYRELFKEIFGVLKKAADNKEDADKSKLMDTAEGTQTNGLETVTTIRPAGDEFSVDFGDDTRSIISSVVSDQSFAMSECVTKLERRTAKKHINECKTQENRLPQINSASVAQLGDLKQIEENGRVLTPVKREPLEFLTVAVGIKKKNRRKNRGLTGQAVRVESPLAQPSPLAHPSPHHNARRTRKDFVPIPPEMLSTELVNGRRRPSDRSGNGTGTEWNGSPMIIYNRNMNASRTRRTGRVIELNGVEFHPNTVSQEFHKLKRLDLSYAEVLRRADACEHQSQPMRAQRMQQSRWNQNKTQSNRR</sequence>
<accession>A0A6P8XUA6</accession>
<reference evidence="6 7" key="1">
    <citation type="submission" date="2025-04" db="UniProtKB">
        <authorList>
            <consortium name="RefSeq"/>
        </authorList>
    </citation>
    <scope>IDENTIFICATION</scope>
    <source>
        <strain evidence="6 7">15112-1751.03</strain>
        <tissue evidence="6 7">Whole Adult</tissue>
    </source>
</reference>
<feature type="compositionally biased region" description="Polar residues" evidence="4">
    <location>
        <begin position="787"/>
        <end position="812"/>
    </location>
</feature>
<dbReference type="CTD" id="136039910"/>
<keyword evidence="2 3" id="KW-0175">Coiled coil</keyword>
<evidence type="ECO:0000256" key="1">
    <source>
        <dbReference type="ARBA" id="ARBA00009019"/>
    </source>
</evidence>
<name>A0A6P8XUA6_DROAB</name>
<comment type="similarity">
    <text evidence="1">Belongs to the CDR2 family.</text>
</comment>
<dbReference type="AlphaFoldDB" id="A0A6P8XUA6"/>
<feature type="coiled-coil region" evidence="3">
    <location>
        <begin position="42"/>
        <end position="146"/>
    </location>
</feature>
<keyword evidence="5" id="KW-1185">Reference proteome</keyword>
<feature type="compositionally biased region" description="Polar residues" evidence="4">
    <location>
        <begin position="716"/>
        <end position="726"/>
    </location>
</feature>
<evidence type="ECO:0000256" key="4">
    <source>
        <dbReference type="SAM" id="MobiDB-lite"/>
    </source>
</evidence>
<dbReference type="PANTHER" id="PTHR19232:SF7">
    <property type="entry name" value="CENTROCORTIN, ISOFORM A"/>
    <property type="match status" value="1"/>
</dbReference>
<evidence type="ECO:0000313" key="7">
    <source>
        <dbReference type="RefSeq" id="XP_034116948.1"/>
    </source>
</evidence>
<feature type="region of interest" description="Disordered" evidence="4">
    <location>
        <begin position="322"/>
        <end position="345"/>
    </location>
</feature>
<proteinExistence type="inferred from homology"/>
<feature type="compositionally biased region" description="Low complexity" evidence="4">
    <location>
        <begin position="447"/>
        <end position="463"/>
    </location>
</feature>
<evidence type="ECO:0000256" key="3">
    <source>
        <dbReference type="SAM" id="Coils"/>
    </source>
</evidence>
<feature type="region of interest" description="Disordered" evidence="4">
    <location>
        <begin position="785"/>
        <end position="812"/>
    </location>
</feature>